<dbReference type="Proteomes" id="UP001597216">
    <property type="component" value="Unassembled WGS sequence"/>
</dbReference>
<dbReference type="InterPro" id="IPR036061">
    <property type="entry name" value="CheW-like_dom_sf"/>
</dbReference>
<comment type="caution">
    <text evidence="2">The sequence shown here is derived from an EMBL/GenBank/DDBJ whole genome shotgun (WGS) entry which is preliminary data.</text>
</comment>
<protein>
    <submittedName>
        <fullName evidence="2">Chemotaxis protein CheW</fullName>
    </submittedName>
</protein>
<dbReference type="EMBL" id="JBHTLQ010000001">
    <property type="protein sequence ID" value="MFD1189005.1"/>
    <property type="molecule type" value="Genomic_DNA"/>
</dbReference>
<evidence type="ECO:0000313" key="2">
    <source>
        <dbReference type="EMBL" id="MFD1189005.1"/>
    </source>
</evidence>
<name>A0ABW3T048_9CAUL</name>
<keyword evidence="3" id="KW-1185">Reference proteome</keyword>
<reference evidence="3" key="1">
    <citation type="journal article" date="2019" name="Int. J. Syst. Evol. Microbiol.">
        <title>The Global Catalogue of Microorganisms (GCM) 10K type strain sequencing project: providing services to taxonomists for standard genome sequencing and annotation.</title>
        <authorList>
            <consortium name="The Broad Institute Genomics Platform"/>
            <consortium name="The Broad Institute Genome Sequencing Center for Infectious Disease"/>
            <person name="Wu L."/>
            <person name="Ma J."/>
        </authorList>
    </citation>
    <scope>NUCLEOTIDE SEQUENCE [LARGE SCALE GENOMIC DNA]</scope>
    <source>
        <strain evidence="3">CCUG 55074</strain>
    </source>
</reference>
<evidence type="ECO:0000259" key="1">
    <source>
        <dbReference type="PROSITE" id="PS50851"/>
    </source>
</evidence>
<feature type="domain" description="CheW-like" evidence="1">
    <location>
        <begin position="5"/>
        <end position="145"/>
    </location>
</feature>
<accession>A0ABW3T048</accession>
<dbReference type="PROSITE" id="PS50851">
    <property type="entry name" value="CHEW"/>
    <property type="match status" value="1"/>
</dbReference>
<organism evidence="2 3">
    <name type="scientific">Phenylobacterium conjunctum</name>
    <dbReference type="NCBI Taxonomy" id="1298959"/>
    <lineage>
        <taxon>Bacteria</taxon>
        <taxon>Pseudomonadati</taxon>
        <taxon>Pseudomonadota</taxon>
        <taxon>Alphaproteobacteria</taxon>
        <taxon>Caulobacterales</taxon>
        <taxon>Caulobacteraceae</taxon>
        <taxon>Phenylobacterium</taxon>
    </lineage>
</organism>
<gene>
    <name evidence="2" type="ORF">ACFQ27_00310</name>
</gene>
<proteinExistence type="predicted"/>
<dbReference type="RefSeq" id="WP_377351951.1">
    <property type="nucleotide sequence ID" value="NZ_JBHTLQ010000001.1"/>
</dbReference>
<dbReference type="Gene3D" id="2.40.50.180">
    <property type="entry name" value="CheA-289, Domain 4"/>
    <property type="match status" value="1"/>
</dbReference>
<sequence length="465" mass="49682">MAGHAERLVLVEAGGLGLRFPVSVVREVALVEGFNSAGRAFGDASEGFARIRDELIPVLTVRDLLGLKTRDASQVYALVLRIEQRVTAIFIDRIVDVVASDGLQTDEVSALTPSATPDLAAQVSNFEGQPFLDITDAVLRRAVFVADHTAKKIERMTAQASECLLVERGGAKLAIPVSDVFATLPGVEIVPNTTAIHGSLGRVTYRGWTYCVCEPSVAMTGTVREASIEPASVVLVGPDAERCLALAVDRALDIRQLGPPALHASAASDGLSVDGIHVDEAEGLIFRLSANGMSKLDLMTQYARLTTRALDEETRNGVGAPPQQPYLIATSDRDWAIPLSAITAVTQGAQAFVPLSTRQNRLVGYCDFRGQPTPVYWPWRTAWDGEIAARVLIFISTPSGHFALVVETLKGLERGWSPEVIAGLSERLALFKEGARAWSCHALNMEALIALTGQPPSGAKAAQAA</sequence>
<evidence type="ECO:0000313" key="3">
    <source>
        <dbReference type="Proteomes" id="UP001597216"/>
    </source>
</evidence>
<dbReference type="SUPFAM" id="SSF50341">
    <property type="entry name" value="CheW-like"/>
    <property type="match status" value="2"/>
</dbReference>
<dbReference type="Pfam" id="PF01584">
    <property type="entry name" value="CheW"/>
    <property type="match status" value="1"/>
</dbReference>
<dbReference type="InterPro" id="IPR002545">
    <property type="entry name" value="CheW-lke_dom"/>
</dbReference>